<gene>
    <name evidence="1" type="ORF">FLA105534_01391</name>
</gene>
<dbReference type="Proteomes" id="UP000479938">
    <property type="component" value="Unassembled WGS sequence"/>
</dbReference>
<dbReference type="AlphaFoldDB" id="A0A6J4GG37"/>
<accession>A0A6J4GG37</accession>
<protein>
    <submittedName>
        <fullName evidence="1">Uncharacterized protein</fullName>
    </submittedName>
</protein>
<evidence type="ECO:0000313" key="1">
    <source>
        <dbReference type="EMBL" id="CAA9196939.1"/>
    </source>
</evidence>
<dbReference type="EMBL" id="CADCSU010000065">
    <property type="protein sequence ID" value="CAA9196939.1"/>
    <property type="molecule type" value="Genomic_DNA"/>
</dbReference>
<name>A0A6J4GG37_9FLAO</name>
<organism evidence="1 2">
    <name type="scientific">Flavobacterium bizetiae</name>
    <dbReference type="NCBI Taxonomy" id="2704140"/>
    <lineage>
        <taxon>Bacteria</taxon>
        <taxon>Pseudomonadati</taxon>
        <taxon>Bacteroidota</taxon>
        <taxon>Flavobacteriia</taxon>
        <taxon>Flavobacteriales</taxon>
        <taxon>Flavobacteriaceae</taxon>
        <taxon>Flavobacterium</taxon>
    </lineage>
</organism>
<proteinExistence type="predicted"/>
<keyword evidence="2" id="KW-1185">Reference proteome</keyword>
<sequence length="40" mass="4458">MFKYSSLLIRAIALTEIPSQGQTIKNAIYSSLNLDSNEVK</sequence>
<evidence type="ECO:0000313" key="2">
    <source>
        <dbReference type="Proteomes" id="UP000479938"/>
    </source>
</evidence>
<reference evidence="1 2" key="1">
    <citation type="submission" date="2020-02" db="EMBL/GenBank/DDBJ databases">
        <authorList>
            <person name="Criscuolo A."/>
        </authorList>
    </citation>
    <scope>NUCLEOTIDE SEQUENCE [LARGE SCALE GENOMIC DNA]</scope>
    <source>
        <strain evidence="1">CIP105534</strain>
    </source>
</reference>